<sequence length="422" mass="46021">MTQTSPLGKYLIGLEIRWHHSRQMNAIYRSLKLVFPVILLGSLADFFDSAWLQKTGYYYQTLGVGHWDWPLKVLRAYFRLVSAGTLGFAAILLAFAVSFYLVAAVTPHTTDRLIAGMTAVISLKFFNVNRASVLTLKPVQWLSTNLGIQGVCIGILMGLLVGNGYRWWLQRQSTVEENLPRTLSITSGWLLVMAALGLLWISTQTVGLNVAFASIVRWPFKLPHFILGLLGFSTLSSLLQWLGALGPLTTGSGQTIETAQNLAAVLNHSGWQLPHPVTLHTIVSVYTTMGGTGMVLALLLAIFLSKPDPLQRRVGWLSALPTLGNLNTPLLVGLPVMFSPTLAVPFLLAPLACTLISWACVRLQLVPAVAYPLANGTPGPLIAYLGTGGSWAALILAIINLVISTAIYYPFVKWFQLAQRGE</sequence>
<evidence type="ECO:0000313" key="12">
    <source>
        <dbReference type="Proteomes" id="UP000036000"/>
    </source>
</evidence>
<evidence type="ECO:0000256" key="2">
    <source>
        <dbReference type="ARBA" id="ARBA00022448"/>
    </source>
</evidence>
<feature type="transmembrane region" description="Helical" evidence="9">
    <location>
        <begin position="283"/>
        <end position="304"/>
    </location>
</feature>
<dbReference type="InterPro" id="IPR004501">
    <property type="entry name" value="PTS_EIIC_3"/>
</dbReference>
<name>A0AAC8UWM9_9LACO</name>
<reference evidence="11 12" key="1">
    <citation type="submission" date="2015-07" db="EMBL/GenBank/DDBJ databases">
        <title>Lactobacillus korensis/26-25/ whole genome sequencing.</title>
        <authorList>
            <person name="Kim M.K."/>
            <person name="Im W.-T."/>
            <person name="Srinivasan S."/>
            <person name="Lee J.-J."/>
        </authorList>
    </citation>
    <scope>NUCLEOTIDE SEQUENCE [LARGE SCALE GENOMIC DNA]</scope>
    <source>
        <strain evidence="11 12">26-25</strain>
    </source>
</reference>
<feature type="transmembrane region" description="Helical" evidence="9">
    <location>
        <begin position="224"/>
        <end position="242"/>
    </location>
</feature>
<keyword evidence="6 9" id="KW-1133">Transmembrane helix</keyword>
<feature type="transmembrane region" description="Helical" evidence="9">
    <location>
        <begin position="342"/>
        <end position="361"/>
    </location>
</feature>
<dbReference type="GO" id="GO:0009401">
    <property type="term" value="P:phosphoenolpyruvate-dependent sugar phosphotransferase system"/>
    <property type="evidence" value="ECO:0007669"/>
    <property type="project" value="InterPro"/>
</dbReference>
<evidence type="ECO:0000313" key="11">
    <source>
        <dbReference type="EMBL" id="AKP65124.1"/>
    </source>
</evidence>
<comment type="function">
    <text evidence="8">The phosphoenolpyruvate-dependent sugar phosphotransferase system (PTS), a major carbohydrate active -transport system, catalyzes the phosphorylation of incoming sugar substrates concomitant with their translocation across the cell membrane.</text>
</comment>
<keyword evidence="2 8" id="KW-0813">Transport</keyword>
<feature type="transmembrane region" description="Helical" evidence="9">
    <location>
        <begin position="146"/>
        <end position="168"/>
    </location>
</feature>
<proteinExistence type="predicted"/>
<keyword evidence="3 8" id="KW-1003">Cell membrane</keyword>
<evidence type="ECO:0000256" key="3">
    <source>
        <dbReference type="ARBA" id="ARBA00022475"/>
    </source>
</evidence>
<dbReference type="PIRSF" id="PIRSF006351">
    <property type="entry name" value="PTS_EIIC-Cellobiose"/>
    <property type="match status" value="1"/>
</dbReference>
<evidence type="ECO:0000256" key="7">
    <source>
        <dbReference type="ARBA" id="ARBA00023136"/>
    </source>
</evidence>
<dbReference type="GO" id="GO:0005886">
    <property type="term" value="C:plasma membrane"/>
    <property type="evidence" value="ECO:0007669"/>
    <property type="project" value="UniProtKB-SubCell"/>
</dbReference>
<dbReference type="GO" id="GO:0008982">
    <property type="term" value="F:protein-N(PI)-phosphohistidine-sugar phosphotransferase activity"/>
    <property type="evidence" value="ECO:0007669"/>
    <property type="project" value="UniProtKB-UniRule"/>
</dbReference>
<feature type="transmembrane region" description="Helical" evidence="9">
    <location>
        <begin position="76"/>
        <end position="103"/>
    </location>
</feature>
<dbReference type="KEGG" id="lko:ABN16_08995"/>
<protein>
    <recommendedName>
        <fullName evidence="8">Permease IIC component</fullName>
    </recommendedName>
</protein>
<keyword evidence="4 8" id="KW-0762">Sugar transport</keyword>
<dbReference type="PANTHER" id="PTHR33989:SF4">
    <property type="entry name" value="PTS SYSTEM N,N'-DIACETYLCHITOBIOSE-SPECIFIC EIIC COMPONENT"/>
    <property type="match status" value="1"/>
</dbReference>
<dbReference type="InterPro" id="IPR051088">
    <property type="entry name" value="PTS_Sugar-EIIC/EIIB"/>
</dbReference>
<dbReference type="GO" id="GO:1901264">
    <property type="term" value="P:carbohydrate derivative transport"/>
    <property type="evidence" value="ECO:0007669"/>
    <property type="project" value="TreeGrafter"/>
</dbReference>
<gene>
    <name evidence="11" type="ORF">ABN16_08995</name>
</gene>
<feature type="transmembrane region" description="Helical" evidence="9">
    <location>
        <begin position="26"/>
        <end position="47"/>
    </location>
</feature>
<feature type="transmembrane region" description="Helical" evidence="9">
    <location>
        <begin position="188"/>
        <end position="212"/>
    </location>
</feature>
<evidence type="ECO:0000256" key="6">
    <source>
        <dbReference type="ARBA" id="ARBA00022989"/>
    </source>
</evidence>
<comment type="subcellular location">
    <subcellularLocation>
        <location evidence="1">Cell membrane</location>
        <topology evidence="1">Multi-pass membrane protein</topology>
    </subcellularLocation>
</comment>
<accession>A0AAC8UWM9</accession>
<evidence type="ECO:0000256" key="9">
    <source>
        <dbReference type="SAM" id="Phobius"/>
    </source>
</evidence>
<evidence type="ECO:0000256" key="4">
    <source>
        <dbReference type="ARBA" id="ARBA00022597"/>
    </source>
</evidence>
<evidence type="ECO:0000256" key="8">
    <source>
        <dbReference type="PIRNR" id="PIRNR006351"/>
    </source>
</evidence>
<dbReference type="AlphaFoldDB" id="A0AAC8UWM9"/>
<dbReference type="Pfam" id="PF02378">
    <property type="entry name" value="PTS_EIIC"/>
    <property type="match status" value="1"/>
</dbReference>
<dbReference type="PROSITE" id="PS51105">
    <property type="entry name" value="PTS_EIIC_TYPE_3"/>
    <property type="match status" value="1"/>
</dbReference>
<dbReference type="PANTHER" id="PTHR33989">
    <property type="match status" value="1"/>
</dbReference>
<dbReference type="InterPro" id="IPR004796">
    <property type="entry name" value="PTS_IIC_cello"/>
</dbReference>
<feature type="domain" description="PTS EIIC type-3" evidence="10">
    <location>
        <begin position="7"/>
        <end position="411"/>
    </location>
</feature>
<evidence type="ECO:0000256" key="1">
    <source>
        <dbReference type="ARBA" id="ARBA00004651"/>
    </source>
</evidence>
<dbReference type="Proteomes" id="UP000036000">
    <property type="component" value="Chromosome"/>
</dbReference>
<keyword evidence="7 8" id="KW-0472">Membrane</keyword>
<keyword evidence="12" id="KW-1185">Reference proteome</keyword>
<organism evidence="11 12">
    <name type="scientific">Levilactobacillus koreensis</name>
    <dbReference type="NCBI Taxonomy" id="637971"/>
    <lineage>
        <taxon>Bacteria</taxon>
        <taxon>Bacillati</taxon>
        <taxon>Bacillota</taxon>
        <taxon>Bacilli</taxon>
        <taxon>Lactobacillales</taxon>
        <taxon>Lactobacillaceae</taxon>
        <taxon>Levilactobacillus</taxon>
    </lineage>
</organism>
<keyword evidence="5 9" id="KW-0812">Transmembrane</keyword>
<dbReference type="InterPro" id="IPR003352">
    <property type="entry name" value="PTS_EIIC"/>
</dbReference>
<feature type="transmembrane region" description="Helical" evidence="9">
    <location>
        <begin position="391"/>
        <end position="411"/>
    </location>
</feature>
<evidence type="ECO:0000256" key="5">
    <source>
        <dbReference type="ARBA" id="ARBA00022692"/>
    </source>
</evidence>
<dbReference type="EMBL" id="CP012033">
    <property type="protein sequence ID" value="AKP65124.1"/>
    <property type="molecule type" value="Genomic_DNA"/>
</dbReference>
<evidence type="ECO:0000259" key="10">
    <source>
        <dbReference type="PROSITE" id="PS51105"/>
    </source>
</evidence>